<dbReference type="InterPro" id="IPR014756">
    <property type="entry name" value="Ig_E-set"/>
</dbReference>
<reference evidence="8" key="1">
    <citation type="submission" date="2015-11" db="EMBL/GenBank/DDBJ databases">
        <title>Draft Genome Sequence of the Radioresistant Bacterium Deinococcus grandis, Isolated from Freshwater Fish in Japan.</title>
        <authorList>
            <person name="Satoh K."/>
            <person name="Onodera T."/>
            <person name="Omoso K."/>
            <person name="Takeda-Yano K."/>
            <person name="Katayama T."/>
            <person name="Oono Y."/>
            <person name="Narumi I."/>
        </authorList>
    </citation>
    <scope>NUCLEOTIDE SEQUENCE [LARGE SCALE GENOMIC DNA]</scope>
    <source>
        <strain evidence="8">ATCC 43672</strain>
    </source>
</reference>
<accession>A0A100HN83</accession>
<evidence type="ECO:0000256" key="4">
    <source>
        <dbReference type="ARBA" id="ARBA00023008"/>
    </source>
</evidence>
<dbReference type="OrthoDB" id="2353937at2"/>
<dbReference type="RefSeq" id="WP_058979924.1">
    <property type="nucleotide sequence ID" value="NZ_BCMS01000005.1"/>
</dbReference>
<dbReference type="GO" id="GO:0005507">
    <property type="term" value="F:copper ion binding"/>
    <property type="evidence" value="ECO:0007669"/>
    <property type="project" value="InterPro"/>
</dbReference>
<organism evidence="7 8">
    <name type="scientific">Deinococcus grandis</name>
    <dbReference type="NCBI Taxonomy" id="57498"/>
    <lineage>
        <taxon>Bacteria</taxon>
        <taxon>Thermotogati</taxon>
        <taxon>Deinococcota</taxon>
        <taxon>Deinococci</taxon>
        <taxon>Deinococcales</taxon>
        <taxon>Deinococcaceae</taxon>
        <taxon>Deinococcus</taxon>
    </lineage>
</organism>
<dbReference type="SUPFAM" id="SSF81296">
    <property type="entry name" value="E set domains"/>
    <property type="match status" value="1"/>
</dbReference>
<name>A0A100HN83_9DEIO</name>
<feature type="chain" id="PRO_5007086689" description="CopC domain-containing protein" evidence="5">
    <location>
        <begin position="21"/>
        <end position="132"/>
    </location>
</feature>
<proteinExistence type="predicted"/>
<dbReference type="Gene3D" id="2.60.40.1220">
    <property type="match status" value="1"/>
</dbReference>
<dbReference type="AlphaFoldDB" id="A0A100HN83"/>
<evidence type="ECO:0000313" key="7">
    <source>
        <dbReference type="EMBL" id="GAQ23838.1"/>
    </source>
</evidence>
<evidence type="ECO:0000256" key="2">
    <source>
        <dbReference type="ARBA" id="ARBA00022723"/>
    </source>
</evidence>
<evidence type="ECO:0000256" key="1">
    <source>
        <dbReference type="ARBA" id="ARBA00004196"/>
    </source>
</evidence>
<dbReference type="InterPro" id="IPR032694">
    <property type="entry name" value="CopC/D"/>
</dbReference>
<feature type="domain" description="CopC" evidence="6">
    <location>
        <begin position="19"/>
        <end position="131"/>
    </location>
</feature>
<dbReference type="PANTHER" id="PTHR34820:SF4">
    <property type="entry name" value="INNER MEMBRANE PROTEIN YEBZ"/>
    <property type="match status" value="1"/>
</dbReference>
<dbReference type="InterPro" id="IPR014755">
    <property type="entry name" value="Cu-Rt/internalin_Ig-like"/>
</dbReference>
<dbReference type="GO" id="GO:0030313">
    <property type="term" value="C:cell envelope"/>
    <property type="evidence" value="ECO:0007669"/>
    <property type="project" value="UniProtKB-SubCell"/>
</dbReference>
<dbReference type="GO" id="GO:0006825">
    <property type="term" value="P:copper ion transport"/>
    <property type="evidence" value="ECO:0007669"/>
    <property type="project" value="InterPro"/>
</dbReference>
<keyword evidence="8" id="KW-1185">Reference proteome</keyword>
<sequence>MKKILMLLTALTLSTATAHTAVSSITPSLNAVVAAPRAVQLKFSEPIKLRFSTFRVMAIPAGQSVEAAAKLALAEKADSGRLVSLPLSATITAAQLSIALKANLKSGQYVIAWKILSEDGHPVTGQSTFRIK</sequence>
<comment type="caution">
    <text evidence="7">The sequence shown here is derived from an EMBL/GenBank/DDBJ whole genome shotgun (WGS) entry which is preliminary data.</text>
</comment>
<dbReference type="GO" id="GO:0042597">
    <property type="term" value="C:periplasmic space"/>
    <property type="evidence" value="ECO:0007669"/>
    <property type="project" value="InterPro"/>
</dbReference>
<feature type="signal peptide" evidence="5">
    <location>
        <begin position="1"/>
        <end position="20"/>
    </location>
</feature>
<comment type="subcellular location">
    <subcellularLocation>
        <location evidence="1">Cell envelope</location>
    </subcellularLocation>
</comment>
<dbReference type="InterPro" id="IPR007348">
    <property type="entry name" value="CopC_dom"/>
</dbReference>
<protein>
    <recommendedName>
        <fullName evidence="6">CopC domain-containing protein</fullName>
    </recommendedName>
</protein>
<dbReference type="EMBL" id="BCMS01000005">
    <property type="protein sequence ID" value="GAQ23838.1"/>
    <property type="molecule type" value="Genomic_DNA"/>
</dbReference>
<dbReference type="Proteomes" id="UP000056209">
    <property type="component" value="Unassembled WGS sequence"/>
</dbReference>
<gene>
    <name evidence="7" type="ORF">DEIGR_330096</name>
</gene>
<keyword evidence="2" id="KW-0479">Metal-binding</keyword>
<keyword evidence="3 5" id="KW-0732">Signal</keyword>
<keyword evidence="4" id="KW-0186">Copper</keyword>
<evidence type="ECO:0000259" key="6">
    <source>
        <dbReference type="Pfam" id="PF04234"/>
    </source>
</evidence>
<evidence type="ECO:0000313" key="8">
    <source>
        <dbReference type="Proteomes" id="UP000056209"/>
    </source>
</evidence>
<evidence type="ECO:0000256" key="5">
    <source>
        <dbReference type="SAM" id="SignalP"/>
    </source>
</evidence>
<dbReference type="PANTHER" id="PTHR34820">
    <property type="entry name" value="INNER MEMBRANE PROTEIN YEBZ"/>
    <property type="match status" value="1"/>
</dbReference>
<dbReference type="Pfam" id="PF04234">
    <property type="entry name" value="CopC"/>
    <property type="match status" value="1"/>
</dbReference>
<evidence type="ECO:0000256" key="3">
    <source>
        <dbReference type="ARBA" id="ARBA00022729"/>
    </source>
</evidence>
<dbReference type="GO" id="GO:0005886">
    <property type="term" value="C:plasma membrane"/>
    <property type="evidence" value="ECO:0007669"/>
    <property type="project" value="TreeGrafter"/>
</dbReference>
<dbReference type="GO" id="GO:0046688">
    <property type="term" value="P:response to copper ion"/>
    <property type="evidence" value="ECO:0007669"/>
    <property type="project" value="InterPro"/>
</dbReference>